<protein>
    <submittedName>
        <fullName evidence="1">ADP-ribosylglycohydrolase family protein</fullName>
    </submittedName>
</protein>
<proteinExistence type="predicted"/>
<dbReference type="EMBL" id="JACVFC010000003">
    <property type="protein sequence ID" value="MBC9933070.1"/>
    <property type="molecule type" value="Genomic_DNA"/>
</dbReference>
<organism evidence="1 2">
    <name type="scientific">Chitinophaga qingshengii</name>
    <dbReference type="NCBI Taxonomy" id="1569794"/>
    <lineage>
        <taxon>Bacteria</taxon>
        <taxon>Pseudomonadati</taxon>
        <taxon>Bacteroidota</taxon>
        <taxon>Chitinophagia</taxon>
        <taxon>Chitinophagales</taxon>
        <taxon>Chitinophagaceae</taxon>
        <taxon>Chitinophaga</taxon>
    </lineage>
</organism>
<dbReference type="SUPFAM" id="SSF101478">
    <property type="entry name" value="ADP-ribosylglycohydrolase"/>
    <property type="match status" value="1"/>
</dbReference>
<gene>
    <name evidence="1" type="ORF">ICL07_21960</name>
</gene>
<reference evidence="1 2" key="1">
    <citation type="submission" date="2020-09" db="EMBL/GenBank/DDBJ databases">
        <title>Genome sequences of type strains of Chitinophaga qingshengii and Chitinophaga varians.</title>
        <authorList>
            <person name="Kittiwongwattana C."/>
        </authorList>
    </citation>
    <scope>NUCLEOTIDE SEQUENCE [LARGE SCALE GENOMIC DNA]</scope>
    <source>
        <strain evidence="1 2">JCM 30026</strain>
    </source>
</reference>
<dbReference type="InterPro" id="IPR036705">
    <property type="entry name" value="Ribosyl_crysJ1_sf"/>
</dbReference>
<evidence type="ECO:0000313" key="2">
    <source>
        <dbReference type="Proteomes" id="UP000659124"/>
    </source>
</evidence>
<dbReference type="Proteomes" id="UP000659124">
    <property type="component" value="Unassembled WGS sequence"/>
</dbReference>
<dbReference type="Pfam" id="PF03747">
    <property type="entry name" value="ADP_ribosyl_GH"/>
    <property type="match status" value="1"/>
</dbReference>
<sequence length="59" mass="6386">MRDKCGDTDTNAAIAGQIAGALLGRTGLPVSLLQQLEALLEYPWLQQVITDTGKVLFDR</sequence>
<dbReference type="RefSeq" id="WP_188090195.1">
    <property type="nucleotide sequence ID" value="NZ_JACVFC010000003.1"/>
</dbReference>
<dbReference type="InterPro" id="IPR005502">
    <property type="entry name" value="Ribosyl_crysJ1"/>
</dbReference>
<dbReference type="Gene3D" id="1.10.4080.10">
    <property type="entry name" value="ADP-ribosylation/Crystallin J1"/>
    <property type="match status" value="1"/>
</dbReference>
<accession>A0ABR7TTU2</accession>
<comment type="caution">
    <text evidence="1">The sequence shown here is derived from an EMBL/GenBank/DDBJ whole genome shotgun (WGS) entry which is preliminary data.</text>
</comment>
<keyword evidence="2" id="KW-1185">Reference proteome</keyword>
<evidence type="ECO:0000313" key="1">
    <source>
        <dbReference type="EMBL" id="MBC9933070.1"/>
    </source>
</evidence>
<name>A0ABR7TTU2_9BACT</name>